<dbReference type="UniPathway" id="UPA00070">
    <property type="reaction ID" value="UER00117"/>
</dbReference>
<evidence type="ECO:0000256" key="10">
    <source>
        <dbReference type="RuleBase" id="RU003440"/>
    </source>
</evidence>
<evidence type="ECO:0000256" key="7">
    <source>
        <dbReference type="ARBA" id="ARBA00022833"/>
    </source>
</evidence>
<feature type="modified residue" description="N6-carboxylysine" evidence="9">
    <location>
        <position position="108"/>
    </location>
</feature>
<evidence type="ECO:0000256" key="4">
    <source>
        <dbReference type="ARBA" id="ARBA00012860"/>
    </source>
</evidence>
<feature type="binding site" evidence="9">
    <location>
        <position position="53"/>
    </location>
    <ligand>
        <name>substrate</name>
    </ligand>
</feature>
<reference evidence="12" key="1">
    <citation type="submission" date="2021-01" db="EMBL/GenBank/DDBJ databases">
        <title>Whole genome shotgun sequence of Planosporangium mesophilum NBRC 109066.</title>
        <authorList>
            <person name="Komaki H."/>
            <person name="Tamura T."/>
        </authorList>
    </citation>
    <scope>NUCLEOTIDE SEQUENCE</scope>
    <source>
        <strain evidence="12">NBRC 109066</strain>
    </source>
</reference>
<keyword evidence="8 9" id="KW-0665">Pyrimidine biosynthesis</keyword>
<dbReference type="CDD" id="cd01294">
    <property type="entry name" value="DHOase"/>
    <property type="match status" value="1"/>
</dbReference>
<evidence type="ECO:0000256" key="8">
    <source>
        <dbReference type="ARBA" id="ARBA00022975"/>
    </source>
</evidence>
<evidence type="ECO:0000256" key="3">
    <source>
        <dbReference type="ARBA" id="ARBA00005631"/>
    </source>
</evidence>
<proteinExistence type="inferred from homology"/>
<comment type="pathway">
    <text evidence="2 9 10">Pyrimidine metabolism; UMP biosynthesis via de novo pathway; (S)-dihydroorotate from bicarbonate: step 3/3.</text>
</comment>
<dbReference type="SUPFAM" id="SSF51556">
    <property type="entry name" value="Metallo-dependent hydrolases"/>
    <property type="match status" value="1"/>
</dbReference>
<dbReference type="GO" id="GO:0004151">
    <property type="term" value="F:dihydroorotase activity"/>
    <property type="evidence" value="ECO:0007669"/>
    <property type="project" value="UniProtKB-UniRule"/>
</dbReference>
<evidence type="ECO:0000256" key="9">
    <source>
        <dbReference type="HAMAP-Rule" id="MF_00219"/>
    </source>
</evidence>
<evidence type="ECO:0000256" key="1">
    <source>
        <dbReference type="ARBA" id="ARBA00002368"/>
    </source>
</evidence>
<dbReference type="Proteomes" id="UP000599074">
    <property type="component" value="Unassembled WGS sequence"/>
</dbReference>
<dbReference type="GO" id="GO:0008270">
    <property type="term" value="F:zinc ion binding"/>
    <property type="evidence" value="ECO:0007669"/>
    <property type="project" value="UniProtKB-UniRule"/>
</dbReference>
<dbReference type="EMBL" id="BOON01000035">
    <property type="protein sequence ID" value="GII24367.1"/>
    <property type="molecule type" value="Genomic_DNA"/>
</dbReference>
<feature type="binding site" evidence="9">
    <location>
        <position position="275"/>
    </location>
    <ligand>
        <name>substrate</name>
    </ligand>
</feature>
<accession>A0A8J3X1G6</accession>
<comment type="caution">
    <text evidence="12">The sequence shown here is derived from an EMBL/GenBank/DDBJ whole genome shotgun (WGS) entry which is preliminary data.</text>
</comment>
<name>A0A8J3X1G6_9ACTN</name>
<comment type="cofactor">
    <cofactor evidence="9 10">
        <name>Zn(2+)</name>
        <dbReference type="ChEBI" id="CHEBI:29105"/>
    </cofactor>
    <text evidence="9 10">Binds 2 Zn(2+) ions per subunit.</text>
</comment>
<feature type="active site" evidence="9">
    <location>
        <position position="259"/>
    </location>
</feature>
<feature type="binding site" evidence="9">
    <location>
        <position position="259"/>
    </location>
    <ligand>
        <name>Zn(2+)</name>
        <dbReference type="ChEBI" id="CHEBI:29105"/>
        <label>1</label>
    </ligand>
</feature>
<dbReference type="GO" id="GO:0006207">
    <property type="term" value="P:'de novo' pyrimidine nucleobase biosynthetic process"/>
    <property type="evidence" value="ECO:0007669"/>
    <property type="project" value="TreeGrafter"/>
</dbReference>
<feature type="binding site" evidence="9">
    <location>
        <position position="145"/>
    </location>
    <ligand>
        <name>Zn(2+)</name>
        <dbReference type="ChEBI" id="CHEBI:29105"/>
        <label>2</label>
    </ligand>
</feature>
<evidence type="ECO:0000313" key="13">
    <source>
        <dbReference type="Proteomes" id="UP000599074"/>
    </source>
</evidence>
<dbReference type="PANTHER" id="PTHR43137:SF1">
    <property type="entry name" value="DIHYDROOROTASE"/>
    <property type="match status" value="1"/>
</dbReference>
<dbReference type="InterPro" id="IPR006680">
    <property type="entry name" value="Amidohydro-rel"/>
</dbReference>
<dbReference type="InterPro" id="IPR002195">
    <property type="entry name" value="Dihydroorotase_CS"/>
</dbReference>
<evidence type="ECO:0000259" key="11">
    <source>
        <dbReference type="Pfam" id="PF01979"/>
    </source>
</evidence>
<comment type="similarity">
    <text evidence="3 9 10">Belongs to the metallo-dependent hydrolases superfamily. DHOase family. Class II DHOase subfamily.</text>
</comment>
<protein>
    <recommendedName>
        <fullName evidence="4 9">Dihydroorotase</fullName>
        <shortName evidence="9">DHOase</shortName>
        <ecNumber evidence="4 9">3.5.2.3</ecNumber>
    </recommendedName>
</protein>
<dbReference type="GO" id="GO:0005737">
    <property type="term" value="C:cytoplasm"/>
    <property type="evidence" value="ECO:0007669"/>
    <property type="project" value="TreeGrafter"/>
</dbReference>
<sequence length="355" mass="38646">MTRLVAREPEASSTSLRIRRPDDFHLHLRQHDMLRAVLPATGRHFARALVMPNTDPPVADADALARYRSEIVSANEWPFEPLMTIKLTAGTGDKTVRLAGEAGAVAAKLYPRGVTTNSADGVDEVDDLYPAFAAMVDVGMVLCVHGESPDAFCLDREEAFLSAVLPRITSEFPTLRVVVEHASTAAAVRWVRDHRDRTGTSTVAATITVHHLLLTLDDVIGDLLSPHHFCKPVAKRPEDRAALVEAATSGDPAFFLGTDSAPHAREAKECASGCAGVFTAPVALPVLAQVFESAGALDRLERFTSVAGAHFYGLPLNEGVVTLRRERWRVPAEYHGVVPFLADRYLDWRVSEDGE</sequence>
<comment type="caution">
    <text evidence="9">Lacks conserved residue(s) required for the propagation of feature annotation.</text>
</comment>
<dbReference type="Pfam" id="PF01979">
    <property type="entry name" value="Amidohydro_1"/>
    <property type="match status" value="1"/>
</dbReference>
<keyword evidence="7 9" id="KW-0862">Zinc</keyword>
<dbReference type="InterPro" id="IPR004721">
    <property type="entry name" value="DHOdimr"/>
</dbReference>
<feature type="binding site" evidence="9">
    <location>
        <begin position="27"/>
        <end position="29"/>
    </location>
    <ligand>
        <name>substrate</name>
    </ligand>
</feature>
<feature type="binding site" evidence="9">
    <location>
        <position position="263"/>
    </location>
    <ligand>
        <name>substrate</name>
    </ligand>
</feature>
<evidence type="ECO:0000256" key="6">
    <source>
        <dbReference type="ARBA" id="ARBA00022801"/>
    </source>
</evidence>
<dbReference type="InterPro" id="IPR032466">
    <property type="entry name" value="Metal_Hydrolase"/>
</dbReference>
<comment type="catalytic activity">
    <reaction evidence="9 10">
        <text>(S)-dihydroorotate + H2O = N-carbamoyl-L-aspartate + H(+)</text>
        <dbReference type="Rhea" id="RHEA:24296"/>
        <dbReference type="ChEBI" id="CHEBI:15377"/>
        <dbReference type="ChEBI" id="CHEBI:15378"/>
        <dbReference type="ChEBI" id="CHEBI:30864"/>
        <dbReference type="ChEBI" id="CHEBI:32814"/>
        <dbReference type="EC" id="3.5.2.3"/>
    </reaction>
</comment>
<feature type="binding site" evidence="9">
    <location>
        <position position="145"/>
    </location>
    <ligand>
        <name>substrate</name>
    </ligand>
</feature>
<feature type="binding site" description="via carbamate group" evidence="9">
    <location>
        <position position="108"/>
    </location>
    <ligand>
        <name>Zn(2+)</name>
        <dbReference type="ChEBI" id="CHEBI:29105"/>
        <label>2</label>
    </ligand>
</feature>
<gene>
    <name evidence="12" type="primary">pyrC_2</name>
    <name evidence="9" type="synonym">pyrC</name>
    <name evidence="12" type="ORF">Pme01_39640</name>
</gene>
<dbReference type="PANTHER" id="PTHR43137">
    <property type="entry name" value="DIHYDROOROTASE"/>
    <property type="match status" value="1"/>
</dbReference>
<dbReference type="PROSITE" id="PS00483">
    <property type="entry name" value="DIHYDROOROTASE_2"/>
    <property type="match status" value="1"/>
</dbReference>
<feature type="binding site" description="via carbamate group" evidence="9">
    <location>
        <position position="108"/>
    </location>
    <ligand>
        <name>Zn(2+)</name>
        <dbReference type="ChEBI" id="CHEBI:29105"/>
        <label>1</label>
    </ligand>
</feature>
<keyword evidence="6 9" id="KW-0378">Hydrolase</keyword>
<dbReference type="NCBIfam" id="TIGR00856">
    <property type="entry name" value="pyrC_dimer"/>
    <property type="match status" value="1"/>
</dbReference>
<keyword evidence="13" id="KW-1185">Reference proteome</keyword>
<feature type="binding site" evidence="9">
    <location>
        <position position="181"/>
    </location>
    <ligand>
        <name>Zn(2+)</name>
        <dbReference type="ChEBI" id="CHEBI:29105"/>
        <label>2</label>
    </ligand>
</feature>
<evidence type="ECO:0000256" key="5">
    <source>
        <dbReference type="ARBA" id="ARBA00022723"/>
    </source>
</evidence>
<feature type="domain" description="Amidohydrolase-related" evidence="11">
    <location>
        <begin position="96"/>
        <end position="321"/>
    </location>
</feature>
<keyword evidence="5 9" id="KW-0479">Metal-binding</keyword>
<dbReference type="EC" id="3.5.2.3" evidence="4 9"/>
<feature type="binding site" evidence="9">
    <location>
        <position position="25"/>
    </location>
    <ligand>
        <name>Zn(2+)</name>
        <dbReference type="ChEBI" id="CHEBI:29105"/>
        <label>1</label>
    </ligand>
</feature>
<dbReference type="GO" id="GO:0044205">
    <property type="term" value="P:'de novo' UMP biosynthetic process"/>
    <property type="evidence" value="ECO:0007669"/>
    <property type="project" value="UniProtKB-UniRule"/>
</dbReference>
<dbReference type="Gene3D" id="3.20.20.140">
    <property type="entry name" value="Metal-dependent hydrolases"/>
    <property type="match status" value="1"/>
</dbReference>
<comment type="function">
    <text evidence="1 9">Catalyzes the reversible cyclization of carbamoyl aspartate to dihydroorotate.</text>
</comment>
<dbReference type="RefSeq" id="WP_203935742.1">
    <property type="nucleotide sequence ID" value="NZ_BOON01000035.1"/>
</dbReference>
<dbReference type="PIRSF" id="PIRSF001237">
    <property type="entry name" value="DHOdimr"/>
    <property type="match status" value="1"/>
</dbReference>
<organism evidence="12 13">
    <name type="scientific">Planosporangium mesophilum</name>
    <dbReference type="NCBI Taxonomy" id="689768"/>
    <lineage>
        <taxon>Bacteria</taxon>
        <taxon>Bacillati</taxon>
        <taxon>Actinomycetota</taxon>
        <taxon>Actinomycetes</taxon>
        <taxon>Micromonosporales</taxon>
        <taxon>Micromonosporaceae</taxon>
        <taxon>Planosporangium</taxon>
    </lineage>
</organism>
<feature type="binding site" evidence="9">
    <location>
        <position position="27"/>
    </location>
    <ligand>
        <name>Zn(2+)</name>
        <dbReference type="ChEBI" id="CHEBI:29105"/>
        <label>1</label>
    </ligand>
</feature>
<evidence type="ECO:0000313" key="12">
    <source>
        <dbReference type="EMBL" id="GII24367.1"/>
    </source>
</evidence>
<comment type="subunit">
    <text evidence="9">Homodimer.</text>
</comment>
<dbReference type="AlphaFoldDB" id="A0A8J3X1G6"/>
<dbReference type="HAMAP" id="MF_00219">
    <property type="entry name" value="PyrC_classII"/>
    <property type="match status" value="1"/>
</dbReference>
<evidence type="ECO:0000256" key="2">
    <source>
        <dbReference type="ARBA" id="ARBA00004880"/>
    </source>
</evidence>